<dbReference type="InterPro" id="IPR031165">
    <property type="entry name" value="GNAT_YJDJ"/>
</dbReference>
<organism evidence="3 4">
    <name type="scientific">Streptomyces yaizuensis</name>
    <dbReference type="NCBI Taxonomy" id="2989713"/>
    <lineage>
        <taxon>Bacteria</taxon>
        <taxon>Bacillati</taxon>
        <taxon>Actinomycetota</taxon>
        <taxon>Actinomycetes</taxon>
        <taxon>Kitasatosporales</taxon>
        <taxon>Streptomycetaceae</taxon>
        <taxon>Streptomyces</taxon>
    </lineage>
</organism>
<evidence type="ECO:0000313" key="3">
    <source>
        <dbReference type="EMBL" id="GLF92761.1"/>
    </source>
</evidence>
<dbReference type="EMBL" id="BSBI01000001">
    <property type="protein sequence ID" value="GLF92761.1"/>
    <property type="molecule type" value="Genomic_DNA"/>
</dbReference>
<accession>A0ABQ5NQX9</accession>
<evidence type="ECO:0000313" key="4">
    <source>
        <dbReference type="Proteomes" id="UP001291653"/>
    </source>
</evidence>
<dbReference type="InterPro" id="IPR016181">
    <property type="entry name" value="Acyl_CoA_acyltransferase"/>
</dbReference>
<dbReference type="Pfam" id="PF14542">
    <property type="entry name" value="Acetyltransf_CG"/>
    <property type="match status" value="1"/>
</dbReference>
<comment type="caution">
    <text evidence="3">The sequence shown here is derived from an EMBL/GenBank/DDBJ whole genome shotgun (WGS) entry which is preliminary data.</text>
</comment>
<gene>
    <name evidence="3" type="ORF">SYYSPA8_00710</name>
</gene>
<evidence type="ECO:0000259" key="2">
    <source>
        <dbReference type="PROSITE" id="PS51729"/>
    </source>
</evidence>
<feature type="domain" description="N-acetyltransferase" evidence="2">
    <location>
        <begin position="19"/>
        <end position="108"/>
    </location>
</feature>
<dbReference type="SUPFAM" id="SSF55729">
    <property type="entry name" value="Acyl-CoA N-acyltransferases (Nat)"/>
    <property type="match status" value="1"/>
</dbReference>
<dbReference type="PROSITE" id="PS51729">
    <property type="entry name" value="GNAT_YJDJ"/>
    <property type="match status" value="1"/>
</dbReference>
<dbReference type="PANTHER" id="PTHR31435">
    <property type="entry name" value="PROTEIN NATD1"/>
    <property type="match status" value="1"/>
</dbReference>
<protein>
    <submittedName>
        <fullName evidence="3">N-acetyltransferase</fullName>
    </submittedName>
</protein>
<keyword evidence="4" id="KW-1185">Reference proteome</keyword>
<dbReference type="RefSeq" id="WP_323444884.1">
    <property type="nucleotide sequence ID" value="NZ_BSBI01000001.1"/>
</dbReference>
<feature type="compositionally biased region" description="Low complexity" evidence="1">
    <location>
        <begin position="1"/>
        <end position="16"/>
    </location>
</feature>
<dbReference type="InterPro" id="IPR045057">
    <property type="entry name" value="Gcn5-rel_NAT"/>
</dbReference>
<proteinExistence type="predicted"/>
<dbReference type="Gene3D" id="3.40.630.30">
    <property type="match status" value="1"/>
</dbReference>
<feature type="region of interest" description="Disordered" evidence="1">
    <location>
        <begin position="1"/>
        <end position="24"/>
    </location>
</feature>
<dbReference type="PANTHER" id="PTHR31435:SF10">
    <property type="entry name" value="BSR4717 PROTEIN"/>
    <property type="match status" value="1"/>
</dbReference>
<sequence>MSETPSGATSSAAPAPDIRDNRPQGLLEAYDGTAVTGRIAYFVLDGDPAALVPVHTVVEPAHEGKGIAGALVRRFYAIAADEGVPVVPLCPYAVKWAQRHPDEAPVPPKELVAEAVRQLTARPDRW</sequence>
<reference evidence="3 4" key="1">
    <citation type="submission" date="2022-10" db="EMBL/GenBank/DDBJ databases">
        <title>Draft genome sequence of Streptomyces sp. YSPA8.</title>
        <authorList>
            <person name="Moriuchi R."/>
            <person name="Dohra H."/>
            <person name="Yamamura H."/>
            <person name="Kodani S."/>
        </authorList>
    </citation>
    <scope>NUCLEOTIDE SEQUENCE [LARGE SCALE GENOMIC DNA]</scope>
    <source>
        <strain evidence="3 4">YSPA8</strain>
    </source>
</reference>
<evidence type="ECO:0000256" key="1">
    <source>
        <dbReference type="SAM" id="MobiDB-lite"/>
    </source>
</evidence>
<name>A0ABQ5NQX9_9ACTN</name>
<dbReference type="Proteomes" id="UP001291653">
    <property type="component" value="Unassembled WGS sequence"/>
</dbReference>